<evidence type="ECO:0008006" key="15">
    <source>
        <dbReference type="Google" id="ProtNLM"/>
    </source>
</evidence>
<keyword evidence="9" id="KW-1133">Transmembrane helix</keyword>
<dbReference type="GO" id="GO:0000160">
    <property type="term" value="P:phosphorelay signal transduction system"/>
    <property type="evidence" value="ECO:0007669"/>
    <property type="project" value="UniProtKB-KW"/>
</dbReference>
<dbReference type="EMBL" id="AJYW02000017">
    <property type="protein sequence ID" value="OEE79849.1"/>
    <property type="molecule type" value="Genomic_DNA"/>
</dbReference>
<evidence type="ECO:0000256" key="7">
    <source>
        <dbReference type="ARBA" id="ARBA00022840"/>
    </source>
</evidence>
<dbReference type="RefSeq" id="WP_017051131.1">
    <property type="nucleotide sequence ID" value="NZ_AJYW02000017.1"/>
</dbReference>
<dbReference type="CDD" id="cd00130">
    <property type="entry name" value="PAS"/>
    <property type="match status" value="1"/>
</dbReference>
<dbReference type="CDD" id="cd01949">
    <property type="entry name" value="GGDEF"/>
    <property type="match status" value="1"/>
</dbReference>
<dbReference type="PANTHER" id="PTHR46663:SF4">
    <property type="entry name" value="DIGUANYLATE CYCLASE DGCT-RELATED"/>
    <property type="match status" value="1"/>
</dbReference>
<feature type="domain" description="PAS" evidence="10">
    <location>
        <begin position="338"/>
        <end position="386"/>
    </location>
</feature>
<dbReference type="FunFam" id="3.30.70.270:FF:000001">
    <property type="entry name" value="Diguanylate cyclase domain protein"/>
    <property type="match status" value="1"/>
</dbReference>
<dbReference type="Pfam" id="PF13426">
    <property type="entry name" value="PAS_9"/>
    <property type="match status" value="1"/>
</dbReference>
<evidence type="ECO:0000259" key="12">
    <source>
        <dbReference type="PROSITE" id="PS50887"/>
    </source>
</evidence>
<keyword evidence="5" id="KW-0547">Nucleotide-binding</keyword>
<evidence type="ECO:0000256" key="8">
    <source>
        <dbReference type="ARBA" id="ARBA00023012"/>
    </source>
</evidence>
<dbReference type="Gene3D" id="3.30.450.20">
    <property type="entry name" value="PAS domain"/>
    <property type="match status" value="3"/>
</dbReference>
<dbReference type="Pfam" id="PF21623">
    <property type="entry name" value="HK_sensor_dom_bact"/>
    <property type="match status" value="1"/>
</dbReference>
<dbReference type="AlphaFoldDB" id="A0A1E5D838"/>
<dbReference type="Proteomes" id="UP000094165">
    <property type="component" value="Unassembled WGS sequence"/>
</dbReference>
<evidence type="ECO:0000259" key="10">
    <source>
        <dbReference type="PROSITE" id="PS50112"/>
    </source>
</evidence>
<reference evidence="13 14" key="1">
    <citation type="journal article" date="2012" name="Science">
        <title>Ecological populations of bacteria act as socially cohesive units of antibiotic production and resistance.</title>
        <authorList>
            <person name="Cordero O.X."/>
            <person name="Wildschutte H."/>
            <person name="Kirkup B."/>
            <person name="Proehl S."/>
            <person name="Ngo L."/>
            <person name="Hussain F."/>
            <person name="Le Roux F."/>
            <person name="Mincer T."/>
            <person name="Polz M.F."/>
        </authorList>
    </citation>
    <scope>NUCLEOTIDE SEQUENCE [LARGE SCALE GENOMIC DNA]</scope>
    <source>
        <strain evidence="13 14">FF-238</strain>
    </source>
</reference>
<dbReference type="GO" id="GO:0016301">
    <property type="term" value="F:kinase activity"/>
    <property type="evidence" value="ECO:0007669"/>
    <property type="project" value="UniProtKB-KW"/>
</dbReference>
<dbReference type="InterPro" id="IPR052163">
    <property type="entry name" value="DGC-Regulatory_Protein"/>
</dbReference>
<dbReference type="InterPro" id="IPR000014">
    <property type="entry name" value="PAS"/>
</dbReference>
<feature type="transmembrane region" description="Helical" evidence="9">
    <location>
        <begin position="312"/>
        <end position="332"/>
    </location>
</feature>
<comment type="cofactor">
    <cofactor evidence="1">
        <name>Mg(2+)</name>
        <dbReference type="ChEBI" id="CHEBI:18420"/>
    </cofactor>
</comment>
<keyword evidence="7" id="KW-0067">ATP-binding</keyword>
<dbReference type="PROSITE" id="PS50887">
    <property type="entry name" value="GGDEF"/>
    <property type="match status" value="1"/>
</dbReference>
<dbReference type="SUPFAM" id="SSF55785">
    <property type="entry name" value="PYP-like sensor domain (PAS domain)"/>
    <property type="match status" value="1"/>
</dbReference>
<organism evidence="13 14">
    <name type="scientific">Vibrio genomosp. F6 str. FF-238</name>
    <dbReference type="NCBI Taxonomy" id="1191298"/>
    <lineage>
        <taxon>Bacteria</taxon>
        <taxon>Pseudomonadati</taxon>
        <taxon>Pseudomonadota</taxon>
        <taxon>Gammaproteobacteria</taxon>
        <taxon>Vibrionales</taxon>
        <taxon>Vibrionaceae</taxon>
        <taxon>Vibrio</taxon>
    </lineage>
</organism>
<keyword evidence="9" id="KW-0472">Membrane</keyword>
<dbReference type="Pfam" id="PF00990">
    <property type="entry name" value="GGDEF"/>
    <property type="match status" value="1"/>
</dbReference>
<dbReference type="Gene3D" id="3.30.70.270">
    <property type="match status" value="1"/>
</dbReference>
<comment type="subcellular location">
    <subcellularLocation>
        <location evidence="2">Cell inner membrane</location>
    </subcellularLocation>
</comment>
<evidence type="ECO:0000313" key="13">
    <source>
        <dbReference type="EMBL" id="OEE79849.1"/>
    </source>
</evidence>
<dbReference type="PROSITE" id="PS50112">
    <property type="entry name" value="PAS"/>
    <property type="match status" value="1"/>
</dbReference>
<dbReference type="InterPro" id="IPR035965">
    <property type="entry name" value="PAS-like_dom_sf"/>
</dbReference>
<dbReference type="NCBIfam" id="TIGR00229">
    <property type="entry name" value="sensory_box"/>
    <property type="match status" value="1"/>
</dbReference>
<dbReference type="InterPro" id="IPR000160">
    <property type="entry name" value="GGDEF_dom"/>
</dbReference>
<dbReference type="NCBIfam" id="TIGR00254">
    <property type="entry name" value="GGDEF"/>
    <property type="match status" value="1"/>
</dbReference>
<evidence type="ECO:0000256" key="9">
    <source>
        <dbReference type="SAM" id="Phobius"/>
    </source>
</evidence>
<sequence>MRYKKEAAVILAVSLFLGSLLSLYYHQRADSIYTDTARQIANQTLDQLEFTARESEHLRYQMKSVVSLLSHSTVLLDYTSSPEPDKKKFLEDNWKSIASKQKWFTQIRFLDLNGMEQVRVNYDVKNDLASTAAELQDKSQRDYFKLSQNIESDEILTTKIGLEVEHGKLVQPYIPTLRLSTPVSSSSGRIGFLITNLDLWYIADRLSYSTDKNLNLEILDESGFFLSSDDKDKLFGSVLSQRSQFNLPYQHPNIWQLMRKKKSGYTYEDNNLFVFNRVELRGEETLYLLVKIEPHRIQHYALPQIKSLEKQVSFVLGLVLLFSIPSLFFSLYSRRRSMESKLAQAALSGMSAVMITDLSYRVLMVNQEFENITGYSSGSIEGRGILRLLFRNKASDEAFSIWSSLAKDRRWEGEVECLTQMGSPFIGLIRIHGVLDHSDKVSYYIVSIVDITERKELEDKFRNLSERDALTQLWNRRKFDETIDHHTALLPPGSESSQTCLALIDIDHFKLINDKSGHDEGDRVIKVVASLLAENVRDSDFVARVGGEEFAIIMPCIGLDNAELLLNRLRRLIEGSMEAPVTISIGYSNITLDSSETYKKSDIALYESKALGRNRVTSA</sequence>
<dbReference type="SMART" id="SM00267">
    <property type="entry name" value="GGDEF"/>
    <property type="match status" value="1"/>
</dbReference>
<dbReference type="InterPro" id="IPR029151">
    <property type="entry name" value="Sensor-like_sf"/>
</dbReference>
<dbReference type="GO" id="GO:0005524">
    <property type="term" value="F:ATP binding"/>
    <property type="evidence" value="ECO:0007669"/>
    <property type="project" value="UniProtKB-KW"/>
</dbReference>
<comment type="caution">
    <text evidence="13">The sequence shown here is derived from an EMBL/GenBank/DDBJ whole genome shotgun (WGS) entry which is preliminary data.</text>
</comment>
<feature type="domain" description="PAC" evidence="11">
    <location>
        <begin position="411"/>
        <end position="463"/>
    </location>
</feature>
<evidence type="ECO:0000313" key="14">
    <source>
        <dbReference type="Proteomes" id="UP000094165"/>
    </source>
</evidence>
<keyword evidence="8" id="KW-0902">Two-component regulatory system</keyword>
<gene>
    <name evidence="13" type="ORF">A130_01880</name>
</gene>
<evidence type="ECO:0000256" key="2">
    <source>
        <dbReference type="ARBA" id="ARBA00004533"/>
    </source>
</evidence>
<dbReference type="SUPFAM" id="SSF55073">
    <property type="entry name" value="Nucleotide cyclase"/>
    <property type="match status" value="1"/>
</dbReference>
<dbReference type="InterPro" id="IPR048760">
    <property type="entry name" value="VP0354-like_sensor_dom"/>
</dbReference>
<keyword evidence="4" id="KW-0808">Transferase</keyword>
<evidence type="ECO:0000259" key="11">
    <source>
        <dbReference type="PROSITE" id="PS50113"/>
    </source>
</evidence>
<dbReference type="InterPro" id="IPR029787">
    <property type="entry name" value="Nucleotide_cyclase"/>
</dbReference>
<name>A0A1E5D838_9VIBR</name>
<keyword evidence="3" id="KW-0597">Phosphoprotein</keyword>
<keyword evidence="9" id="KW-0812">Transmembrane</keyword>
<proteinExistence type="predicted"/>
<dbReference type="PANTHER" id="PTHR46663">
    <property type="entry name" value="DIGUANYLATE CYCLASE DGCT-RELATED"/>
    <property type="match status" value="1"/>
</dbReference>
<dbReference type="Gene3D" id="1.20.5.170">
    <property type="match status" value="1"/>
</dbReference>
<evidence type="ECO:0000256" key="1">
    <source>
        <dbReference type="ARBA" id="ARBA00001946"/>
    </source>
</evidence>
<dbReference type="InterPro" id="IPR000700">
    <property type="entry name" value="PAS-assoc_C"/>
</dbReference>
<keyword evidence="14" id="KW-1185">Reference proteome</keyword>
<evidence type="ECO:0000256" key="5">
    <source>
        <dbReference type="ARBA" id="ARBA00022741"/>
    </source>
</evidence>
<dbReference type="PROSITE" id="PS50113">
    <property type="entry name" value="PAC"/>
    <property type="match status" value="1"/>
</dbReference>
<keyword evidence="6" id="KW-0418">Kinase</keyword>
<evidence type="ECO:0000256" key="6">
    <source>
        <dbReference type="ARBA" id="ARBA00022777"/>
    </source>
</evidence>
<evidence type="ECO:0000256" key="3">
    <source>
        <dbReference type="ARBA" id="ARBA00022553"/>
    </source>
</evidence>
<evidence type="ECO:0000256" key="4">
    <source>
        <dbReference type="ARBA" id="ARBA00022679"/>
    </source>
</evidence>
<accession>A0A1E5D838</accession>
<feature type="domain" description="GGDEF" evidence="12">
    <location>
        <begin position="497"/>
        <end position="619"/>
    </location>
</feature>
<dbReference type="GO" id="GO:0005886">
    <property type="term" value="C:plasma membrane"/>
    <property type="evidence" value="ECO:0007669"/>
    <property type="project" value="UniProtKB-SubCell"/>
</dbReference>
<protein>
    <recommendedName>
        <fullName evidence="15">Diguanylate cyclase</fullName>
    </recommendedName>
</protein>
<dbReference type="InterPro" id="IPR043128">
    <property type="entry name" value="Rev_trsase/Diguanyl_cyclase"/>
</dbReference>
<dbReference type="SUPFAM" id="SSF103190">
    <property type="entry name" value="Sensory domain-like"/>
    <property type="match status" value="2"/>
</dbReference>